<feature type="domain" description="HTH tetR-type" evidence="5">
    <location>
        <begin position="7"/>
        <end position="67"/>
    </location>
</feature>
<dbReference type="Proteomes" id="UP000298460">
    <property type="component" value="Unassembled WGS sequence"/>
</dbReference>
<dbReference type="RefSeq" id="WP_135545661.1">
    <property type="nucleotide sequence ID" value="NZ_SPQQ01000002.1"/>
</dbReference>
<evidence type="ECO:0000313" key="6">
    <source>
        <dbReference type="EMBL" id="TGE39167.1"/>
    </source>
</evidence>
<dbReference type="AlphaFoldDB" id="A0A4Z0RAJ2"/>
<dbReference type="SUPFAM" id="SSF46689">
    <property type="entry name" value="Homeodomain-like"/>
    <property type="match status" value="1"/>
</dbReference>
<dbReference type="PANTHER" id="PTHR47506">
    <property type="entry name" value="TRANSCRIPTIONAL REGULATORY PROTEIN"/>
    <property type="match status" value="1"/>
</dbReference>
<dbReference type="Pfam" id="PF00440">
    <property type="entry name" value="TetR_N"/>
    <property type="match status" value="1"/>
</dbReference>
<protein>
    <submittedName>
        <fullName evidence="6">TetR/AcrR family transcriptional regulator</fullName>
    </submittedName>
</protein>
<dbReference type="InterPro" id="IPR036271">
    <property type="entry name" value="Tet_transcr_reg_TetR-rel_C_sf"/>
</dbReference>
<comment type="caution">
    <text evidence="6">The sequence shown here is derived from an EMBL/GenBank/DDBJ whole genome shotgun (WGS) entry which is preliminary data.</text>
</comment>
<dbReference type="PRINTS" id="PR00455">
    <property type="entry name" value="HTHTETR"/>
</dbReference>
<keyword evidence="3" id="KW-0804">Transcription</keyword>
<organism evidence="6 7">
    <name type="scientific">Desulfosporosinus fructosivorans</name>
    <dbReference type="NCBI Taxonomy" id="2018669"/>
    <lineage>
        <taxon>Bacteria</taxon>
        <taxon>Bacillati</taxon>
        <taxon>Bacillota</taxon>
        <taxon>Clostridia</taxon>
        <taxon>Eubacteriales</taxon>
        <taxon>Desulfitobacteriaceae</taxon>
        <taxon>Desulfosporosinus</taxon>
    </lineage>
</organism>
<gene>
    <name evidence="6" type="ORF">E4K67_06820</name>
</gene>
<keyword evidence="7" id="KW-1185">Reference proteome</keyword>
<dbReference type="PROSITE" id="PS50977">
    <property type="entry name" value="HTH_TETR_2"/>
    <property type="match status" value="1"/>
</dbReference>
<feature type="DNA-binding region" description="H-T-H motif" evidence="4">
    <location>
        <begin position="30"/>
        <end position="49"/>
    </location>
</feature>
<evidence type="ECO:0000259" key="5">
    <source>
        <dbReference type="PROSITE" id="PS50977"/>
    </source>
</evidence>
<keyword evidence="2 4" id="KW-0238">DNA-binding</keyword>
<evidence type="ECO:0000313" key="7">
    <source>
        <dbReference type="Proteomes" id="UP000298460"/>
    </source>
</evidence>
<dbReference type="InterPro" id="IPR009057">
    <property type="entry name" value="Homeodomain-like_sf"/>
</dbReference>
<dbReference type="PANTHER" id="PTHR47506:SF3">
    <property type="entry name" value="HTH-TYPE TRANSCRIPTIONAL REGULATOR LMRA"/>
    <property type="match status" value="1"/>
</dbReference>
<dbReference type="InterPro" id="IPR023772">
    <property type="entry name" value="DNA-bd_HTH_TetR-type_CS"/>
</dbReference>
<dbReference type="EMBL" id="SPQQ01000002">
    <property type="protein sequence ID" value="TGE39167.1"/>
    <property type="molecule type" value="Genomic_DNA"/>
</dbReference>
<evidence type="ECO:0000256" key="3">
    <source>
        <dbReference type="ARBA" id="ARBA00023163"/>
    </source>
</evidence>
<keyword evidence="1" id="KW-0805">Transcription regulation</keyword>
<dbReference type="PROSITE" id="PS01081">
    <property type="entry name" value="HTH_TETR_1"/>
    <property type="match status" value="1"/>
</dbReference>
<evidence type="ECO:0000256" key="4">
    <source>
        <dbReference type="PROSITE-ProRule" id="PRU00335"/>
    </source>
</evidence>
<proteinExistence type="predicted"/>
<dbReference type="OrthoDB" id="13453at2"/>
<sequence length="210" mass="23927">MEDIDSRETRSIILERARELFLALGYHNTTMRAIAKAAGISTGPLYFHFQNKAEVYFYICSEALDYLIADFRRAAGEATHAALRLKNIYNVYKSFYYREPQLFEIMHLATNIMGGIDLSQPLEETLNKKSQELVMIMEGVVREGIACQELRPVDPSKLALYLYSVAEGVFHSNRTGVLQRAEVSLDEMIETAIDLIGYSLFEKEGIQHQC</sequence>
<dbReference type="SUPFAM" id="SSF48498">
    <property type="entry name" value="Tetracyclin repressor-like, C-terminal domain"/>
    <property type="match status" value="1"/>
</dbReference>
<dbReference type="Gene3D" id="1.10.357.10">
    <property type="entry name" value="Tetracycline Repressor, domain 2"/>
    <property type="match status" value="1"/>
</dbReference>
<evidence type="ECO:0000256" key="2">
    <source>
        <dbReference type="ARBA" id="ARBA00023125"/>
    </source>
</evidence>
<evidence type="ECO:0000256" key="1">
    <source>
        <dbReference type="ARBA" id="ARBA00023015"/>
    </source>
</evidence>
<dbReference type="InterPro" id="IPR001647">
    <property type="entry name" value="HTH_TetR"/>
</dbReference>
<reference evidence="6 7" key="1">
    <citation type="submission" date="2019-03" db="EMBL/GenBank/DDBJ databases">
        <title>Draft Genome Sequence of Desulfosporosinus fructosivorans Strain 63.6F, Isolated from Marine Sediment in the Baltic Sea.</title>
        <authorList>
            <person name="Hausmann B."/>
            <person name="Vandieken V."/>
            <person name="Pjevac P."/>
            <person name="Schreck K."/>
            <person name="Herbold C.W."/>
            <person name="Loy A."/>
        </authorList>
    </citation>
    <scope>NUCLEOTIDE SEQUENCE [LARGE SCALE GENOMIC DNA]</scope>
    <source>
        <strain evidence="6 7">63.6F</strain>
    </source>
</reference>
<name>A0A4Z0RAJ2_9FIRM</name>
<dbReference type="Gene3D" id="1.10.10.60">
    <property type="entry name" value="Homeodomain-like"/>
    <property type="match status" value="1"/>
</dbReference>
<dbReference type="GO" id="GO:0003677">
    <property type="term" value="F:DNA binding"/>
    <property type="evidence" value="ECO:0007669"/>
    <property type="project" value="UniProtKB-UniRule"/>
</dbReference>
<accession>A0A4Z0RAJ2</accession>